<dbReference type="EMBL" id="BMYF01000009">
    <property type="protein sequence ID" value="GHB37251.1"/>
    <property type="molecule type" value="Genomic_DNA"/>
</dbReference>
<dbReference type="GO" id="GO:0015920">
    <property type="term" value="P:lipopolysaccharide transport"/>
    <property type="evidence" value="ECO:0007669"/>
    <property type="project" value="TreeGrafter"/>
</dbReference>
<keyword evidence="5" id="KW-1133">Transmembrane helix</keyword>
<keyword evidence="4" id="KW-1003">Cell membrane</keyword>
<proteinExistence type="inferred from homology"/>
<gene>
    <name evidence="7" type="primary">tagG</name>
    <name evidence="7" type="ORF">GCM10008106_18190</name>
</gene>
<keyword evidence="8" id="KW-1185">Reference proteome</keyword>
<keyword evidence="4" id="KW-0997">Cell inner membrane</keyword>
<dbReference type="PANTHER" id="PTHR30413">
    <property type="entry name" value="INNER MEMBRANE TRANSPORT PERMEASE"/>
    <property type="match status" value="1"/>
</dbReference>
<keyword evidence="5" id="KW-0472">Membrane</keyword>
<comment type="caution">
    <text evidence="7">The sequence shown here is derived from an EMBL/GenBank/DDBJ whole genome shotgun (WGS) entry which is preliminary data.</text>
</comment>
<feature type="transmembrane region" description="Helical" evidence="5">
    <location>
        <begin position="131"/>
        <end position="158"/>
    </location>
</feature>
<organism evidence="7 8">
    <name type="scientific">Mongoliitalea lutea</name>
    <dbReference type="NCBI Taxonomy" id="849756"/>
    <lineage>
        <taxon>Bacteria</taxon>
        <taxon>Pseudomonadati</taxon>
        <taxon>Bacteroidota</taxon>
        <taxon>Cytophagia</taxon>
        <taxon>Cytophagales</taxon>
        <taxon>Cyclobacteriaceae</taxon>
        <taxon>Mongoliitalea</taxon>
    </lineage>
</organism>
<name>A0A8J3CX60_9BACT</name>
<feature type="transmembrane region" description="Helical" evidence="5">
    <location>
        <begin position="54"/>
        <end position="75"/>
    </location>
</feature>
<keyword evidence="5" id="KW-0812">Transmembrane</keyword>
<dbReference type="InterPro" id="IPR047817">
    <property type="entry name" value="ABC2_TM_bact-type"/>
</dbReference>
<dbReference type="AlphaFoldDB" id="A0A8J3CX60"/>
<dbReference type="Proteomes" id="UP000642809">
    <property type="component" value="Unassembled WGS sequence"/>
</dbReference>
<evidence type="ECO:0000256" key="3">
    <source>
        <dbReference type="ARBA" id="ARBA00022448"/>
    </source>
</evidence>
<evidence type="ECO:0000256" key="2">
    <source>
        <dbReference type="ARBA" id="ARBA00007783"/>
    </source>
</evidence>
<feature type="transmembrane region" description="Helical" evidence="5">
    <location>
        <begin position="164"/>
        <end position="188"/>
    </location>
</feature>
<evidence type="ECO:0000313" key="8">
    <source>
        <dbReference type="Proteomes" id="UP000642809"/>
    </source>
</evidence>
<sequence length="286" mass="31948">MKVQISDLPEKVYSRQNRTNLGKLVADMLADVWSSHFLARQFAKRDISAQYRQSYLGILWLFLTPIASALVWIFLNNSGTLSIADTGMPYPVYVFSGTLIWSILIDAINSPTQSTNSARDILSKVNFPKEALILSGVYKLIFNSLVKIFLLGIFLLFFDVGFHLSLLYFPLVFISVILVGTAVGLFLTPIGLLYTDVSRLITMGLTLIMYLTPVMYGIPDSGLMKIIMELNPLTPLVTTLREVAVGQDVQFLSYFLVLTGLGIVFLFISLIIYRLSIPVIVERLSA</sequence>
<reference evidence="7" key="2">
    <citation type="submission" date="2020-09" db="EMBL/GenBank/DDBJ databases">
        <authorList>
            <person name="Sun Q."/>
            <person name="Kim S."/>
        </authorList>
    </citation>
    <scope>NUCLEOTIDE SEQUENCE</scope>
    <source>
        <strain evidence="7">KCTC 23224</strain>
    </source>
</reference>
<evidence type="ECO:0000313" key="7">
    <source>
        <dbReference type="EMBL" id="GHB37251.1"/>
    </source>
</evidence>
<dbReference type="PANTHER" id="PTHR30413:SF8">
    <property type="entry name" value="TRANSPORT PERMEASE PROTEIN"/>
    <property type="match status" value="1"/>
</dbReference>
<feature type="transmembrane region" description="Helical" evidence="5">
    <location>
        <begin position="200"/>
        <end position="218"/>
    </location>
</feature>
<comment type="similarity">
    <text evidence="2">Belongs to the ABC-2 integral membrane protein family.</text>
</comment>
<keyword evidence="3" id="KW-0813">Transport</keyword>
<evidence type="ECO:0000256" key="1">
    <source>
        <dbReference type="ARBA" id="ARBA00004429"/>
    </source>
</evidence>
<feature type="transmembrane region" description="Helical" evidence="5">
    <location>
        <begin position="90"/>
        <end position="110"/>
    </location>
</feature>
<dbReference type="PROSITE" id="PS51012">
    <property type="entry name" value="ABC_TM2"/>
    <property type="match status" value="1"/>
</dbReference>
<comment type="subcellular location">
    <subcellularLocation>
        <location evidence="1">Cell inner membrane</location>
        <topology evidence="1">Multi-pass membrane protein</topology>
    </subcellularLocation>
</comment>
<feature type="domain" description="ABC transmembrane type-2" evidence="6">
    <location>
        <begin position="56"/>
        <end position="276"/>
    </location>
</feature>
<reference evidence="7" key="1">
    <citation type="journal article" date="2014" name="Int. J. Syst. Evol. Microbiol.">
        <title>Complete genome sequence of Corynebacterium casei LMG S-19264T (=DSM 44701T), isolated from a smear-ripened cheese.</title>
        <authorList>
            <consortium name="US DOE Joint Genome Institute (JGI-PGF)"/>
            <person name="Walter F."/>
            <person name="Albersmeier A."/>
            <person name="Kalinowski J."/>
            <person name="Ruckert C."/>
        </authorList>
    </citation>
    <scope>NUCLEOTIDE SEQUENCE</scope>
    <source>
        <strain evidence="7">KCTC 23224</strain>
    </source>
</reference>
<dbReference type="RefSeq" id="WP_189581047.1">
    <property type="nucleotide sequence ID" value="NZ_BMYF01000009.1"/>
</dbReference>
<protein>
    <submittedName>
        <fullName evidence="7">Teichoic acid translocation permease protein TagG</fullName>
    </submittedName>
</protein>
<dbReference type="GO" id="GO:0005886">
    <property type="term" value="C:plasma membrane"/>
    <property type="evidence" value="ECO:0007669"/>
    <property type="project" value="UniProtKB-SubCell"/>
</dbReference>
<evidence type="ECO:0000256" key="4">
    <source>
        <dbReference type="ARBA" id="ARBA00022519"/>
    </source>
</evidence>
<evidence type="ECO:0000256" key="5">
    <source>
        <dbReference type="SAM" id="Phobius"/>
    </source>
</evidence>
<evidence type="ECO:0000259" key="6">
    <source>
        <dbReference type="PROSITE" id="PS51012"/>
    </source>
</evidence>
<accession>A0A8J3CX60</accession>
<feature type="transmembrane region" description="Helical" evidence="5">
    <location>
        <begin position="251"/>
        <end position="273"/>
    </location>
</feature>